<accession>A0A6A6WGI4</accession>
<name>A0A6A6WGI4_9PEZI</name>
<organism evidence="1 2">
    <name type="scientific">Pseudovirgaria hyperparasitica</name>
    <dbReference type="NCBI Taxonomy" id="470096"/>
    <lineage>
        <taxon>Eukaryota</taxon>
        <taxon>Fungi</taxon>
        <taxon>Dikarya</taxon>
        <taxon>Ascomycota</taxon>
        <taxon>Pezizomycotina</taxon>
        <taxon>Dothideomycetes</taxon>
        <taxon>Dothideomycetes incertae sedis</taxon>
        <taxon>Acrospermales</taxon>
        <taxon>Acrospermaceae</taxon>
        <taxon>Pseudovirgaria</taxon>
    </lineage>
</organism>
<dbReference type="RefSeq" id="XP_033603611.1">
    <property type="nucleotide sequence ID" value="XM_033746578.1"/>
</dbReference>
<reference evidence="1" key="1">
    <citation type="journal article" date="2020" name="Stud. Mycol.">
        <title>101 Dothideomycetes genomes: a test case for predicting lifestyles and emergence of pathogens.</title>
        <authorList>
            <person name="Haridas S."/>
            <person name="Albert R."/>
            <person name="Binder M."/>
            <person name="Bloem J."/>
            <person name="Labutti K."/>
            <person name="Salamov A."/>
            <person name="Andreopoulos B."/>
            <person name="Baker S."/>
            <person name="Barry K."/>
            <person name="Bills G."/>
            <person name="Bluhm B."/>
            <person name="Cannon C."/>
            <person name="Castanera R."/>
            <person name="Culley D."/>
            <person name="Daum C."/>
            <person name="Ezra D."/>
            <person name="Gonzalez J."/>
            <person name="Henrissat B."/>
            <person name="Kuo A."/>
            <person name="Liang C."/>
            <person name="Lipzen A."/>
            <person name="Lutzoni F."/>
            <person name="Magnuson J."/>
            <person name="Mondo S."/>
            <person name="Nolan M."/>
            <person name="Ohm R."/>
            <person name="Pangilinan J."/>
            <person name="Park H.-J."/>
            <person name="Ramirez L."/>
            <person name="Alfaro M."/>
            <person name="Sun H."/>
            <person name="Tritt A."/>
            <person name="Yoshinaga Y."/>
            <person name="Zwiers L.-H."/>
            <person name="Turgeon B."/>
            <person name="Goodwin S."/>
            <person name="Spatafora J."/>
            <person name="Crous P."/>
            <person name="Grigoriev I."/>
        </authorList>
    </citation>
    <scope>NUCLEOTIDE SEQUENCE</scope>
    <source>
        <strain evidence="1">CBS 121739</strain>
    </source>
</reference>
<proteinExistence type="predicted"/>
<dbReference type="OrthoDB" id="5389823at2759"/>
<evidence type="ECO:0000313" key="2">
    <source>
        <dbReference type="Proteomes" id="UP000799437"/>
    </source>
</evidence>
<dbReference type="GeneID" id="54487632"/>
<sequence>MPGGPFEYRHRMVDQPQIPYGIEDMDYMPGTHMSYSYQGDVPRSMGPMNQMSLMGVPPGYDPEMLINASQGFVSEDVIRSTNLSVQVANSNLCPSTPYAQLQPKRMHDGRYPQDFRMARTVEEMKCIEGSTLDRILQAYNLPTDLRSFGLSSADVPAPRVIRMAKLCTLFDFLGATQLSSDIPPMKRRRAGLLPITMGHY</sequence>
<evidence type="ECO:0000313" key="1">
    <source>
        <dbReference type="EMBL" id="KAF2761160.1"/>
    </source>
</evidence>
<dbReference type="EMBL" id="ML996567">
    <property type="protein sequence ID" value="KAF2761160.1"/>
    <property type="molecule type" value="Genomic_DNA"/>
</dbReference>
<gene>
    <name evidence="1" type="ORF">EJ05DRAFT_497718</name>
</gene>
<dbReference type="AlphaFoldDB" id="A0A6A6WGI4"/>
<protein>
    <submittedName>
        <fullName evidence="1">Uncharacterized protein</fullName>
    </submittedName>
</protein>
<keyword evidence="2" id="KW-1185">Reference proteome</keyword>
<dbReference type="Proteomes" id="UP000799437">
    <property type="component" value="Unassembled WGS sequence"/>
</dbReference>